<name>A0ABS2FUX0_9FIRM</name>
<sequence>MGTKILAVVLMLGAVGMAVPTMLYGMRFSVLFNRGRQQHDLNDQEKRRRNKNGVLFGICLCCVYGLAWLAVQVFKM</sequence>
<feature type="transmembrane region" description="Helical" evidence="1">
    <location>
        <begin position="53"/>
        <end position="74"/>
    </location>
</feature>
<comment type="caution">
    <text evidence="2">The sequence shown here is derived from an EMBL/GenBank/DDBJ whole genome shotgun (WGS) entry which is preliminary data.</text>
</comment>
<evidence type="ECO:0000313" key="2">
    <source>
        <dbReference type="EMBL" id="MBM6850863.1"/>
    </source>
</evidence>
<keyword evidence="1" id="KW-0812">Transmembrane</keyword>
<keyword evidence="3" id="KW-1185">Reference proteome</keyword>
<dbReference type="EMBL" id="JACSNX010000004">
    <property type="protein sequence ID" value="MBM6850863.1"/>
    <property type="molecule type" value="Genomic_DNA"/>
</dbReference>
<evidence type="ECO:0008006" key="4">
    <source>
        <dbReference type="Google" id="ProtNLM"/>
    </source>
</evidence>
<dbReference type="RefSeq" id="WP_204803287.1">
    <property type="nucleotide sequence ID" value="NZ_JACSNS010000007.1"/>
</dbReference>
<keyword evidence="1" id="KW-0472">Membrane</keyword>
<keyword evidence="1" id="KW-1133">Transmembrane helix</keyword>
<gene>
    <name evidence="2" type="ORF">H9X91_05355</name>
</gene>
<reference evidence="2 3" key="1">
    <citation type="journal article" date="2021" name="Sci. Rep.">
        <title>The distribution of antibiotic resistance genes in chicken gut microbiota commensals.</title>
        <authorList>
            <person name="Juricova H."/>
            <person name="Matiasovicova J."/>
            <person name="Kubasova T."/>
            <person name="Cejkova D."/>
            <person name="Rychlik I."/>
        </authorList>
    </citation>
    <scope>NUCLEOTIDE SEQUENCE [LARGE SCALE GENOMIC DNA]</scope>
    <source>
        <strain evidence="2 3">An411</strain>
    </source>
</reference>
<proteinExistence type="predicted"/>
<dbReference type="Proteomes" id="UP000719500">
    <property type="component" value="Unassembled WGS sequence"/>
</dbReference>
<accession>A0ABS2FUX0</accession>
<evidence type="ECO:0000256" key="1">
    <source>
        <dbReference type="SAM" id="Phobius"/>
    </source>
</evidence>
<feature type="transmembrane region" description="Helical" evidence="1">
    <location>
        <begin position="6"/>
        <end position="32"/>
    </location>
</feature>
<evidence type="ECO:0000313" key="3">
    <source>
        <dbReference type="Proteomes" id="UP000719500"/>
    </source>
</evidence>
<protein>
    <recommendedName>
        <fullName evidence="4">DUF4190 domain-containing protein</fullName>
    </recommendedName>
</protein>
<organism evidence="2 3">
    <name type="scientific">Oscillibacter valericigenes</name>
    <dbReference type="NCBI Taxonomy" id="351091"/>
    <lineage>
        <taxon>Bacteria</taxon>
        <taxon>Bacillati</taxon>
        <taxon>Bacillota</taxon>
        <taxon>Clostridia</taxon>
        <taxon>Eubacteriales</taxon>
        <taxon>Oscillospiraceae</taxon>
        <taxon>Oscillibacter</taxon>
    </lineage>
</organism>